<dbReference type="SUPFAM" id="SSF54909">
    <property type="entry name" value="Dimeric alpha+beta barrel"/>
    <property type="match status" value="1"/>
</dbReference>
<organism evidence="2">
    <name type="scientific">freshwater metagenome</name>
    <dbReference type="NCBI Taxonomy" id="449393"/>
    <lineage>
        <taxon>unclassified sequences</taxon>
        <taxon>metagenomes</taxon>
        <taxon>ecological metagenomes</taxon>
    </lineage>
</organism>
<dbReference type="InterPro" id="IPR021708">
    <property type="entry name" value="DUF3291"/>
</dbReference>
<sequence length="150" mass="17272">MHFNIAEFNVAAGRWPTTDPRMADFTNAIDGLNAKADVTPGFVWRMHDDVLEADPIEIPGANNLVVNMTVWRDVESLHAFTYKHRDHLDALRRRRDWFERLDLPAYVMWWIAEGEIPTVSEGLRRLTLLAEHGSTREAFTFQTIQPVPDA</sequence>
<feature type="domain" description="DUF3291" evidence="1">
    <location>
        <begin position="5"/>
        <end position="143"/>
    </location>
</feature>
<dbReference type="InterPro" id="IPR011008">
    <property type="entry name" value="Dimeric_a/b-barrel"/>
</dbReference>
<gene>
    <name evidence="2" type="ORF">UFOPK2399_00888</name>
</gene>
<evidence type="ECO:0000313" key="2">
    <source>
        <dbReference type="EMBL" id="CAB4693816.1"/>
    </source>
</evidence>
<reference evidence="2" key="1">
    <citation type="submission" date="2020-05" db="EMBL/GenBank/DDBJ databases">
        <authorList>
            <person name="Chiriac C."/>
            <person name="Salcher M."/>
            <person name="Ghai R."/>
            <person name="Kavagutti S V."/>
        </authorList>
    </citation>
    <scope>NUCLEOTIDE SEQUENCE</scope>
</reference>
<dbReference type="EMBL" id="CAEZXP010000002">
    <property type="protein sequence ID" value="CAB4693816.1"/>
    <property type="molecule type" value="Genomic_DNA"/>
</dbReference>
<dbReference type="AlphaFoldDB" id="A0A6J6P505"/>
<name>A0A6J6P505_9ZZZZ</name>
<protein>
    <submittedName>
        <fullName evidence="2">Unannotated protein</fullName>
    </submittedName>
</protein>
<accession>A0A6J6P505</accession>
<proteinExistence type="predicted"/>
<dbReference type="Pfam" id="PF11695">
    <property type="entry name" value="DUF3291"/>
    <property type="match status" value="1"/>
</dbReference>
<evidence type="ECO:0000259" key="1">
    <source>
        <dbReference type="Pfam" id="PF11695"/>
    </source>
</evidence>